<dbReference type="GeneID" id="24841828"/>
<keyword evidence="2" id="KW-1185">Reference proteome</keyword>
<protein>
    <submittedName>
        <fullName evidence="1">Uncharacterized protein</fullName>
    </submittedName>
</protein>
<dbReference type="AlphaFoldDB" id="A0A075LQY2"/>
<dbReference type="eggNOG" id="arCOG05780">
    <property type="taxonomic scope" value="Archaea"/>
</dbReference>
<dbReference type="Proteomes" id="UP000027981">
    <property type="component" value="Chromosome"/>
</dbReference>
<reference evidence="1 2" key="2">
    <citation type="journal article" date="2015" name="Genome Announc.">
        <title>Complete Genome Sequence of Hyperthermophilic Piezophilic Archaeon Palaeococcus pacificus DY20341T, Isolated from Deep-Sea Hydrothermal Sediments.</title>
        <authorList>
            <person name="Zeng X."/>
            <person name="Jebbar M."/>
            <person name="Shao Z."/>
        </authorList>
    </citation>
    <scope>NUCLEOTIDE SEQUENCE [LARGE SCALE GENOMIC DNA]</scope>
    <source>
        <strain evidence="1 2">DY20341</strain>
    </source>
</reference>
<reference evidence="2" key="1">
    <citation type="submission" date="2013-06" db="EMBL/GenBank/DDBJ databases">
        <title>Complete Genome Sequence of Hyperthermophilic Palaeococcus pacificus DY20341T, Isolated from a Deep-Sea Hydrothermal Sediments.</title>
        <authorList>
            <person name="Zeng X."/>
            <person name="Shao Z."/>
        </authorList>
    </citation>
    <scope>NUCLEOTIDE SEQUENCE [LARGE SCALE GENOMIC DNA]</scope>
    <source>
        <strain evidence="2">DY20341</strain>
    </source>
</reference>
<name>A0A075LQY2_9EURY</name>
<dbReference type="STRING" id="1343739.PAP_03500"/>
<dbReference type="OrthoDB" id="85824at2157"/>
<organism evidence="1 2">
    <name type="scientific">Palaeococcus pacificus DY20341</name>
    <dbReference type="NCBI Taxonomy" id="1343739"/>
    <lineage>
        <taxon>Archaea</taxon>
        <taxon>Methanobacteriati</taxon>
        <taxon>Methanobacteriota</taxon>
        <taxon>Thermococci</taxon>
        <taxon>Thermococcales</taxon>
        <taxon>Thermococcaceae</taxon>
        <taxon>Palaeococcus</taxon>
    </lineage>
</organism>
<evidence type="ECO:0000313" key="1">
    <source>
        <dbReference type="EMBL" id="AIF69120.1"/>
    </source>
</evidence>
<proteinExistence type="predicted"/>
<dbReference type="HOGENOM" id="CLU_1248337_0_0_2"/>
<accession>A0A075LQY2</accession>
<sequence>MDKRVLIVVLIGVLVLAPVGAFSYGYSNYSSQISPIKKPLSSTQVVVPYGGNDYTITLESYITGNPMVDLNITLRSITYERATLLLGDPSFKNCQGEACVWRTRTGLELAATIGALMGRKYYYEAIVKEGKDNQTAKKIAAKEAQARVDTSYIAFLPKAMIGLGRIGNEKHLLVVLIGPKEGGQVNRIYVPKAGIVVLEATDEQTLFVEVLLLKSIINSQVQPVTTQG</sequence>
<dbReference type="EMBL" id="CP006019">
    <property type="protein sequence ID" value="AIF69120.1"/>
    <property type="molecule type" value="Genomic_DNA"/>
</dbReference>
<evidence type="ECO:0000313" key="2">
    <source>
        <dbReference type="Proteomes" id="UP000027981"/>
    </source>
</evidence>
<gene>
    <name evidence="1" type="ORF">PAP_03500</name>
</gene>
<dbReference type="KEGG" id="ppac:PAP_03500"/>
<dbReference type="RefSeq" id="WP_048164712.1">
    <property type="nucleotide sequence ID" value="NZ_CP006019.1"/>
</dbReference>